<keyword evidence="2" id="KW-1185">Reference proteome</keyword>
<accession>A0ACB9JWY6</accession>
<evidence type="ECO:0000313" key="1">
    <source>
        <dbReference type="EMBL" id="KAI3824550.1"/>
    </source>
</evidence>
<gene>
    <name evidence="1" type="ORF">L1987_06013</name>
</gene>
<protein>
    <submittedName>
        <fullName evidence="1">Uncharacterized protein</fullName>
    </submittedName>
</protein>
<organism evidence="1 2">
    <name type="scientific">Smallanthus sonchifolius</name>
    <dbReference type="NCBI Taxonomy" id="185202"/>
    <lineage>
        <taxon>Eukaryota</taxon>
        <taxon>Viridiplantae</taxon>
        <taxon>Streptophyta</taxon>
        <taxon>Embryophyta</taxon>
        <taxon>Tracheophyta</taxon>
        <taxon>Spermatophyta</taxon>
        <taxon>Magnoliopsida</taxon>
        <taxon>eudicotyledons</taxon>
        <taxon>Gunneridae</taxon>
        <taxon>Pentapetalae</taxon>
        <taxon>asterids</taxon>
        <taxon>campanulids</taxon>
        <taxon>Asterales</taxon>
        <taxon>Asteraceae</taxon>
        <taxon>Asteroideae</taxon>
        <taxon>Heliantheae alliance</taxon>
        <taxon>Millerieae</taxon>
        <taxon>Smallanthus</taxon>
    </lineage>
</organism>
<sequence>MCPKILTSNITHELIPVFNFLSHDLKIPDHNFRKVINKCPRLLISSVEDQLKPAFLFLKRLGFRDLVPLAYQDCVLLVSNVKNTLMPKLDYLIGLGVSK</sequence>
<evidence type="ECO:0000313" key="2">
    <source>
        <dbReference type="Proteomes" id="UP001056120"/>
    </source>
</evidence>
<dbReference type="Proteomes" id="UP001056120">
    <property type="component" value="Linkage Group LG02"/>
</dbReference>
<reference evidence="1 2" key="2">
    <citation type="journal article" date="2022" name="Mol. Ecol. Resour.">
        <title>The genomes of chicory, endive, great burdock and yacon provide insights into Asteraceae paleo-polyploidization history and plant inulin production.</title>
        <authorList>
            <person name="Fan W."/>
            <person name="Wang S."/>
            <person name="Wang H."/>
            <person name="Wang A."/>
            <person name="Jiang F."/>
            <person name="Liu H."/>
            <person name="Zhao H."/>
            <person name="Xu D."/>
            <person name="Zhang Y."/>
        </authorList>
    </citation>
    <scope>NUCLEOTIDE SEQUENCE [LARGE SCALE GENOMIC DNA]</scope>
    <source>
        <strain evidence="2">cv. Yunnan</strain>
        <tissue evidence="1">Leaves</tissue>
    </source>
</reference>
<comment type="caution">
    <text evidence="1">The sequence shown here is derived from an EMBL/GenBank/DDBJ whole genome shotgun (WGS) entry which is preliminary data.</text>
</comment>
<name>A0ACB9JWY6_9ASTR</name>
<reference evidence="2" key="1">
    <citation type="journal article" date="2022" name="Mol. Ecol. Resour.">
        <title>The genomes of chicory, endive, great burdock and yacon provide insights into Asteraceae palaeo-polyploidization history and plant inulin production.</title>
        <authorList>
            <person name="Fan W."/>
            <person name="Wang S."/>
            <person name="Wang H."/>
            <person name="Wang A."/>
            <person name="Jiang F."/>
            <person name="Liu H."/>
            <person name="Zhao H."/>
            <person name="Xu D."/>
            <person name="Zhang Y."/>
        </authorList>
    </citation>
    <scope>NUCLEOTIDE SEQUENCE [LARGE SCALE GENOMIC DNA]</scope>
    <source>
        <strain evidence="2">cv. Yunnan</strain>
    </source>
</reference>
<proteinExistence type="predicted"/>
<dbReference type="EMBL" id="CM042019">
    <property type="protein sequence ID" value="KAI3824550.1"/>
    <property type="molecule type" value="Genomic_DNA"/>
</dbReference>